<dbReference type="GO" id="GO:0009229">
    <property type="term" value="P:thiamine diphosphate biosynthetic process"/>
    <property type="evidence" value="ECO:0007669"/>
    <property type="project" value="UniProtKB-UniRule"/>
</dbReference>
<dbReference type="AlphaFoldDB" id="A0A4R6E6M0"/>
<protein>
    <recommendedName>
        <fullName evidence="9">Thiamine-phosphate synthase</fullName>
        <shortName evidence="9">TP synthase</shortName>
        <shortName evidence="9">TPS</shortName>
        <ecNumber evidence="9">2.5.1.3</ecNumber>
    </recommendedName>
    <alternativeName>
        <fullName evidence="9">Thiamine-phosphate pyrophosphorylase</fullName>
        <shortName evidence="9">TMP pyrophosphorylase</shortName>
        <shortName evidence="9">TMP-PPase</shortName>
    </alternativeName>
</protein>
<evidence type="ECO:0000256" key="10">
    <source>
        <dbReference type="RuleBase" id="RU003826"/>
    </source>
</evidence>
<dbReference type="OrthoDB" id="9810880at2"/>
<dbReference type="NCBIfam" id="TIGR00693">
    <property type="entry name" value="thiE"/>
    <property type="match status" value="1"/>
</dbReference>
<dbReference type="EMBL" id="SNVV01000005">
    <property type="protein sequence ID" value="TDN53553.1"/>
    <property type="molecule type" value="Genomic_DNA"/>
</dbReference>
<feature type="binding site" evidence="9">
    <location>
        <position position="169"/>
    </location>
    <ligand>
        <name>2-[(2R,5Z)-2-carboxy-4-methylthiazol-5(2H)-ylidene]ethyl phosphate</name>
        <dbReference type="ChEBI" id="CHEBI:62899"/>
    </ligand>
</feature>
<feature type="binding site" evidence="9">
    <location>
        <begin position="189"/>
        <end position="190"/>
    </location>
    <ligand>
        <name>2-[(2R,5Z)-2-carboxy-4-methylthiazol-5(2H)-ylidene]ethyl phosphate</name>
        <dbReference type="ChEBI" id="CHEBI:62899"/>
    </ligand>
</feature>
<evidence type="ECO:0000256" key="5">
    <source>
        <dbReference type="ARBA" id="ARBA00022977"/>
    </source>
</evidence>
<evidence type="ECO:0000313" key="14">
    <source>
        <dbReference type="Proteomes" id="UP000295129"/>
    </source>
</evidence>
<dbReference type="GO" id="GO:0000287">
    <property type="term" value="F:magnesium ion binding"/>
    <property type="evidence" value="ECO:0007669"/>
    <property type="project" value="UniProtKB-UniRule"/>
</dbReference>
<evidence type="ECO:0000256" key="1">
    <source>
        <dbReference type="ARBA" id="ARBA00005165"/>
    </source>
</evidence>
<evidence type="ECO:0000256" key="11">
    <source>
        <dbReference type="RuleBase" id="RU004253"/>
    </source>
</evidence>
<feature type="binding site" evidence="9">
    <location>
        <position position="74"/>
    </location>
    <ligand>
        <name>Mg(2+)</name>
        <dbReference type="ChEBI" id="CHEBI:18420"/>
    </ligand>
</feature>
<dbReference type="GO" id="GO:0005737">
    <property type="term" value="C:cytoplasm"/>
    <property type="evidence" value="ECO:0007669"/>
    <property type="project" value="TreeGrafter"/>
</dbReference>
<evidence type="ECO:0000256" key="2">
    <source>
        <dbReference type="ARBA" id="ARBA00022679"/>
    </source>
</evidence>
<dbReference type="RefSeq" id="WP_133590243.1">
    <property type="nucleotide sequence ID" value="NZ_SNVV01000005.1"/>
</dbReference>
<dbReference type="SUPFAM" id="SSF51391">
    <property type="entry name" value="Thiamin phosphate synthase"/>
    <property type="match status" value="1"/>
</dbReference>
<dbReference type="InterPro" id="IPR036206">
    <property type="entry name" value="ThiamineP_synth_sf"/>
</dbReference>
<dbReference type="GO" id="GO:0004789">
    <property type="term" value="F:thiamine-phosphate diphosphorylase activity"/>
    <property type="evidence" value="ECO:0007669"/>
    <property type="project" value="UniProtKB-UniRule"/>
</dbReference>
<reference evidence="13 14" key="1">
    <citation type="submission" date="2019-03" db="EMBL/GenBank/DDBJ databases">
        <title>Genomic Encyclopedia of Type Strains, Phase IV (KMG-IV): sequencing the most valuable type-strain genomes for metagenomic binning, comparative biology and taxonomic classification.</title>
        <authorList>
            <person name="Goeker M."/>
        </authorList>
    </citation>
    <scope>NUCLEOTIDE SEQUENCE [LARGE SCALE GENOMIC DNA]</scope>
    <source>
        <strain evidence="13 14">DSM 12121</strain>
    </source>
</reference>
<keyword evidence="4 9" id="KW-0460">Magnesium</keyword>
<feature type="binding site" evidence="9">
    <location>
        <position position="112"/>
    </location>
    <ligand>
        <name>4-amino-2-methyl-5-(diphosphooxymethyl)pyrimidine</name>
        <dbReference type="ChEBI" id="CHEBI:57841"/>
    </ligand>
</feature>
<feature type="domain" description="Thiamine phosphate synthase/TenI" evidence="12">
    <location>
        <begin position="12"/>
        <end position="191"/>
    </location>
</feature>
<comment type="function">
    <text evidence="9">Condenses 4-methyl-5-(beta-hydroxyethyl)thiazole monophosphate (THZ-P) and 2-methyl-4-amino-5-hydroxymethyl pyrimidine pyrophosphate (HMP-PP) to form thiamine monophosphate (TMP).</text>
</comment>
<feature type="binding site" evidence="9">
    <location>
        <begin position="41"/>
        <end position="45"/>
    </location>
    <ligand>
        <name>4-amino-2-methyl-5-(diphosphooxymethyl)pyrimidine</name>
        <dbReference type="ChEBI" id="CHEBI:57841"/>
    </ligand>
</feature>
<comment type="catalytic activity">
    <reaction evidence="8 9 10">
        <text>2-[(2R,5Z)-2-carboxy-4-methylthiazol-5(2H)-ylidene]ethyl phosphate + 4-amino-2-methyl-5-(diphosphooxymethyl)pyrimidine + 2 H(+) = thiamine phosphate + CO2 + diphosphate</text>
        <dbReference type="Rhea" id="RHEA:47844"/>
        <dbReference type="ChEBI" id="CHEBI:15378"/>
        <dbReference type="ChEBI" id="CHEBI:16526"/>
        <dbReference type="ChEBI" id="CHEBI:33019"/>
        <dbReference type="ChEBI" id="CHEBI:37575"/>
        <dbReference type="ChEBI" id="CHEBI:57841"/>
        <dbReference type="ChEBI" id="CHEBI:62899"/>
        <dbReference type="EC" id="2.5.1.3"/>
    </reaction>
</comment>
<dbReference type="Pfam" id="PF02581">
    <property type="entry name" value="TMP-TENI"/>
    <property type="match status" value="1"/>
</dbReference>
<comment type="similarity">
    <text evidence="9 10">Belongs to the thiamine-phosphate synthase family.</text>
</comment>
<organism evidence="13 14">
    <name type="scientific">Azoarcus indigens</name>
    <dbReference type="NCBI Taxonomy" id="29545"/>
    <lineage>
        <taxon>Bacteria</taxon>
        <taxon>Pseudomonadati</taxon>
        <taxon>Pseudomonadota</taxon>
        <taxon>Betaproteobacteria</taxon>
        <taxon>Rhodocyclales</taxon>
        <taxon>Zoogloeaceae</taxon>
        <taxon>Azoarcus</taxon>
    </lineage>
</organism>
<evidence type="ECO:0000256" key="4">
    <source>
        <dbReference type="ARBA" id="ARBA00022842"/>
    </source>
</evidence>
<dbReference type="EC" id="2.5.1.3" evidence="9"/>
<dbReference type="InterPro" id="IPR034291">
    <property type="entry name" value="TMP_synthase"/>
</dbReference>
<dbReference type="PANTHER" id="PTHR20857:SF15">
    <property type="entry name" value="THIAMINE-PHOSPHATE SYNTHASE"/>
    <property type="match status" value="1"/>
</dbReference>
<evidence type="ECO:0000259" key="12">
    <source>
        <dbReference type="Pfam" id="PF02581"/>
    </source>
</evidence>
<feature type="binding site" evidence="9">
    <location>
        <position position="73"/>
    </location>
    <ligand>
        <name>4-amino-2-methyl-5-(diphosphooxymethyl)pyrimidine</name>
        <dbReference type="ChEBI" id="CHEBI:57841"/>
    </ligand>
</feature>
<feature type="binding site" evidence="9">
    <location>
        <position position="142"/>
    </location>
    <ligand>
        <name>4-amino-2-methyl-5-(diphosphooxymethyl)pyrimidine</name>
        <dbReference type="ChEBI" id="CHEBI:57841"/>
    </ligand>
</feature>
<keyword evidence="2 9" id="KW-0808">Transferase</keyword>
<dbReference type="HAMAP" id="MF_00097">
    <property type="entry name" value="TMP_synthase"/>
    <property type="match status" value="1"/>
</dbReference>
<gene>
    <name evidence="9" type="primary">thiE</name>
    <name evidence="13" type="ORF">C7389_105228</name>
</gene>
<comment type="catalytic activity">
    <reaction evidence="6 9 10">
        <text>4-methyl-5-(2-phosphooxyethyl)-thiazole + 4-amino-2-methyl-5-(diphosphooxymethyl)pyrimidine + H(+) = thiamine phosphate + diphosphate</text>
        <dbReference type="Rhea" id="RHEA:22328"/>
        <dbReference type="ChEBI" id="CHEBI:15378"/>
        <dbReference type="ChEBI" id="CHEBI:33019"/>
        <dbReference type="ChEBI" id="CHEBI:37575"/>
        <dbReference type="ChEBI" id="CHEBI:57841"/>
        <dbReference type="ChEBI" id="CHEBI:58296"/>
        <dbReference type="EC" id="2.5.1.3"/>
    </reaction>
</comment>
<dbReference type="Gene3D" id="3.20.20.70">
    <property type="entry name" value="Aldolase class I"/>
    <property type="match status" value="1"/>
</dbReference>
<comment type="cofactor">
    <cofactor evidence="9">
        <name>Mg(2+)</name>
        <dbReference type="ChEBI" id="CHEBI:18420"/>
    </cofactor>
    <text evidence="9">Binds 1 Mg(2+) ion per subunit.</text>
</comment>
<evidence type="ECO:0000256" key="8">
    <source>
        <dbReference type="ARBA" id="ARBA00047883"/>
    </source>
</evidence>
<accession>A0A4R6E6M0</accession>
<dbReference type="UniPathway" id="UPA00060">
    <property type="reaction ID" value="UER00141"/>
</dbReference>
<feature type="binding site" evidence="9">
    <location>
        <position position="93"/>
    </location>
    <ligand>
        <name>Mg(2+)</name>
        <dbReference type="ChEBI" id="CHEBI:18420"/>
    </ligand>
</feature>
<keyword evidence="14" id="KW-1185">Reference proteome</keyword>
<proteinExistence type="inferred from homology"/>
<evidence type="ECO:0000256" key="7">
    <source>
        <dbReference type="ARBA" id="ARBA00047851"/>
    </source>
</evidence>
<sequence length="212" mass="21983">MSERRWAGWRGLYAVTPELDDTDALLLAVEKVLAGAPALLQYRGKSPDAALRREQAQAVAARCRAAGVPLVVNDDLGLALAVGAEGVHLGRDDGDIAAARAALGPQRLLGVSCYDEWGLAQAGASAGADYVAFGAMYPSPTKPQAVRAPLELLGRARRELGVMVVAIGGITLERAPALVEAGADLLAVITDVFDAADPAARAGAYRQLYVPG</sequence>
<comment type="catalytic activity">
    <reaction evidence="7 9 10">
        <text>2-(2-carboxy-4-methylthiazol-5-yl)ethyl phosphate + 4-amino-2-methyl-5-(diphosphooxymethyl)pyrimidine + 2 H(+) = thiamine phosphate + CO2 + diphosphate</text>
        <dbReference type="Rhea" id="RHEA:47848"/>
        <dbReference type="ChEBI" id="CHEBI:15378"/>
        <dbReference type="ChEBI" id="CHEBI:16526"/>
        <dbReference type="ChEBI" id="CHEBI:33019"/>
        <dbReference type="ChEBI" id="CHEBI:37575"/>
        <dbReference type="ChEBI" id="CHEBI:57841"/>
        <dbReference type="ChEBI" id="CHEBI:62890"/>
        <dbReference type="EC" id="2.5.1.3"/>
    </reaction>
</comment>
<evidence type="ECO:0000313" key="13">
    <source>
        <dbReference type="EMBL" id="TDN53553.1"/>
    </source>
</evidence>
<name>A0A4R6E6M0_9RHOO</name>
<keyword evidence="5 9" id="KW-0784">Thiamine biosynthesis</keyword>
<feature type="binding site" evidence="9">
    <location>
        <begin position="139"/>
        <end position="141"/>
    </location>
    <ligand>
        <name>2-[(2R,5Z)-2-carboxy-4-methylthiazol-5(2H)-ylidene]ethyl phosphate</name>
        <dbReference type="ChEBI" id="CHEBI:62899"/>
    </ligand>
</feature>
<comment type="pathway">
    <text evidence="1 9 11">Cofactor biosynthesis; thiamine diphosphate biosynthesis; thiamine phosphate from 4-amino-2-methyl-5-diphosphomethylpyrimidine and 4-methyl-5-(2-phosphoethyl)-thiazole: step 1/1.</text>
</comment>
<dbReference type="InterPro" id="IPR022998">
    <property type="entry name" value="ThiamineP_synth_TenI"/>
</dbReference>
<dbReference type="PANTHER" id="PTHR20857">
    <property type="entry name" value="THIAMINE-PHOSPHATE PYROPHOSPHORYLASE"/>
    <property type="match status" value="1"/>
</dbReference>
<dbReference type="GO" id="GO:0009228">
    <property type="term" value="P:thiamine biosynthetic process"/>
    <property type="evidence" value="ECO:0007669"/>
    <property type="project" value="UniProtKB-KW"/>
</dbReference>
<evidence type="ECO:0000256" key="3">
    <source>
        <dbReference type="ARBA" id="ARBA00022723"/>
    </source>
</evidence>
<evidence type="ECO:0000256" key="6">
    <source>
        <dbReference type="ARBA" id="ARBA00047334"/>
    </source>
</evidence>
<keyword evidence="3 9" id="KW-0479">Metal-binding</keyword>
<dbReference type="Proteomes" id="UP000295129">
    <property type="component" value="Unassembled WGS sequence"/>
</dbReference>
<dbReference type="InterPro" id="IPR013785">
    <property type="entry name" value="Aldolase_TIM"/>
</dbReference>
<comment type="caution">
    <text evidence="13">The sequence shown here is derived from an EMBL/GenBank/DDBJ whole genome shotgun (WGS) entry which is preliminary data.</text>
</comment>
<evidence type="ECO:0000256" key="9">
    <source>
        <dbReference type="HAMAP-Rule" id="MF_00097"/>
    </source>
</evidence>
<dbReference type="CDD" id="cd00564">
    <property type="entry name" value="TMP_TenI"/>
    <property type="match status" value="1"/>
</dbReference>